<sequence>MVQVVVFHCLPWLRVCGFSSPYEREFRGLAVIGGESFHSEILLRVPNGSRICESDCSQNRTVDKFGKIDKINKSILSPKMVAIFVLTTLQNPVDTYLQVPE</sequence>
<reference evidence="2" key="1">
    <citation type="journal article" date="2015" name="Nat. Genet.">
        <title>The genome and transcriptome of the zoonotic hookworm Ancylostoma ceylanicum identify infection-specific gene families.</title>
        <authorList>
            <person name="Schwarz E.M."/>
            <person name="Hu Y."/>
            <person name="Antoshechkin I."/>
            <person name="Miller M.M."/>
            <person name="Sternberg P.W."/>
            <person name="Aroian R.V."/>
        </authorList>
    </citation>
    <scope>NUCLEOTIDE SEQUENCE</scope>
    <source>
        <strain evidence="2">HY135</strain>
    </source>
</reference>
<protein>
    <submittedName>
        <fullName evidence="1">Uncharacterized protein</fullName>
    </submittedName>
</protein>
<dbReference type="AlphaFoldDB" id="A0A016UTZ7"/>
<evidence type="ECO:0000313" key="2">
    <source>
        <dbReference type="Proteomes" id="UP000024635"/>
    </source>
</evidence>
<organism evidence="1 2">
    <name type="scientific">Ancylostoma ceylanicum</name>
    <dbReference type="NCBI Taxonomy" id="53326"/>
    <lineage>
        <taxon>Eukaryota</taxon>
        <taxon>Metazoa</taxon>
        <taxon>Ecdysozoa</taxon>
        <taxon>Nematoda</taxon>
        <taxon>Chromadorea</taxon>
        <taxon>Rhabditida</taxon>
        <taxon>Rhabditina</taxon>
        <taxon>Rhabditomorpha</taxon>
        <taxon>Strongyloidea</taxon>
        <taxon>Ancylostomatidae</taxon>
        <taxon>Ancylostomatinae</taxon>
        <taxon>Ancylostoma</taxon>
    </lineage>
</organism>
<accession>A0A016UTZ7</accession>
<keyword evidence="2" id="KW-1185">Reference proteome</keyword>
<dbReference type="Proteomes" id="UP000024635">
    <property type="component" value="Unassembled WGS sequence"/>
</dbReference>
<gene>
    <name evidence="1" type="primary">Acey_s0026.g1446</name>
    <name evidence="1" type="ORF">Y032_0026g1446</name>
</gene>
<name>A0A016UTZ7_9BILA</name>
<comment type="caution">
    <text evidence="1">The sequence shown here is derived from an EMBL/GenBank/DDBJ whole genome shotgun (WGS) entry which is preliminary data.</text>
</comment>
<dbReference type="EMBL" id="JARK01001362">
    <property type="protein sequence ID" value="EYC18914.1"/>
    <property type="molecule type" value="Genomic_DNA"/>
</dbReference>
<evidence type="ECO:0000313" key="1">
    <source>
        <dbReference type="EMBL" id="EYC18914.1"/>
    </source>
</evidence>
<proteinExistence type="predicted"/>